<keyword evidence="2" id="KW-1185">Reference proteome</keyword>
<organism evidence="1 2">
    <name type="scientific">Chelatococcus composti</name>
    <dbReference type="NCBI Taxonomy" id="1743235"/>
    <lineage>
        <taxon>Bacteria</taxon>
        <taxon>Pseudomonadati</taxon>
        <taxon>Pseudomonadota</taxon>
        <taxon>Alphaproteobacteria</taxon>
        <taxon>Hyphomicrobiales</taxon>
        <taxon>Chelatococcaceae</taxon>
        <taxon>Chelatococcus</taxon>
    </lineage>
</organism>
<sequence length="329" mass="34850">MTDLLGPASALNAVTTRPTDTRIFGEDDTWFKDCSSSTANDGTRIEADFLNGILAQLRAAIVGMGIPIDNADDQMLLKAIQAATVTIDAITKSQARANMPLFPEVLSADGRISVTGSTGQIVVGTTEAFIWRGLFRIDLASFAVGDRTFALAPNKTYHLRWHAPGTGMATPAASFPNGRFVLRDLADGGYNPGSALETSAIFDATYDDALIARIVTDPSNAPTITRLANRNQLFHTERKSGTGTPGGAGHLYFTGSVTLGWARTPRMSHVTGAIAADTSPRGAMDWGANVIQSPATVTRYGAQAQITSDWTDGVSYLSTAAYLDFSHAA</sequence>
<accession>A0A841KB32</accession>
<protein>
    <submittedName>
        <fullName evidence="1">Uncharacterized protein</fullName>
    </submittedName>
</protein>
<evidence type="ECO:0000313" key="2">
    <source>
        <dbReference type="Proteomes" id="UP000588017"/>
    </source>
</evidence>
<dbReference type="RefSeq" id="WP_183335897.1">
    <property type="nucleotide sequence ID" value="NZ_BMHX01000007.1"/>
</dbReference>
<dbReference type="EMBL" id="JACHEH010000007">
    <property type="protein sequence ID" value="MBB6169495.1"/>
    <property type="molecule type" value="Genomic_DNA"/>
</dbReference>
<dbReference type="Proteomes" id="UP000588017">
    <property type="component" value="Unassembled WGS sequence"/>
</dbReference>
<proteinExistence type="predicted"/>
<name>A0A841KB32_9HYPH</name>
<dbReference type="AlphaFoldDB" id="A0A841KB32"/>
<evidence type="ECO:0000313" key="1">
    <source>
        <dbReference type="EMBL" id="MBB6169495.1"/>
    </source>
</evidence>
<gene>
    <name evidence="1" type="ORF">HNQ73_003137</name>
</gene>
<comment type="caution">
    <text evidence="1">The sequence shown here is derived from an EMBL/GenBank/DDBJ whole genome shotgun (WGS) entry which is preliminary data.</text>
</comment>
<reference evidence="1 2" key="1">
    <citation type="submission" date="2020-08" db="EMBL/GenBank/DDBJ databases">
        <title>Genomic Encyclopedia of Type Strains, Phase IV (KMG-IV): sequencing the most valuable type-strain genomes for metagenomic binning, comparative biology and taxonomic classification.</title>
        <authorList>
            <person name="Goeker M."/>
        </authorList>
    </citation>
    <scope>NUCLEOTIDE SEQUENCE [LARGE SCALE GENOMIC DNA]</scope>
    <source>
        <strain evidence="1 2">DSM 101465</strain>
    </source>
</reference>